<dbReference type="NCBIfam" id="NF001126">
    <property type="entry name" value="PRK00139.1-4"/>
    <property type="match status" value="1"/>
</dbReference>
<dbReference type="Gene3D" id="3.90.190.20">
    <property type="entry name" value="Mur ligase, C-terminal domain"/>
    <property type="match status" value="1"/>
</dbReference>
<dbReference type="InterPro" id="IPR000713">
    <property type="entry name" value="Mur_ligase_N"/>
</dbReference>
<keyword evidence="7 12" id="KW-0436">Ligase</keyword>
<comment type="cofactor">
    <cofactor evidence="7">
        <name>Mg(2+)</name>
        <dbReference type="ChEBI" id="CHEBI:18420"/>
    </cofactor>
</comment>
<dbReference type="NCBIfam" id="NF001124">
    <property type="entry name" value="PRK00139.1-2"/>
    <property type="match status" value="1"/>
</dbReference>
<comment type="function">
    <text evidence="7">Catalyzes the addition of meso-diaminopimelic acid to the nucleotide precursor UDP-N-acetylmuramoyl-L-alanyl-D-glutamate (UMAG) in the biosynthesis of bacterial cell-wall peptidoglycan.</text>
</comment>
<keyword evidence="3 7" id="KW-0133">Cell shape</keyword>
<feature type="domain" description="Mur ligase N-terminal catalytic" evidence="9">
    <location>
        <begin position="17"/>
        <end position="88"/>
    </location>
</feature>
<comment type="PTM">
    <text evidence="7">Carboxylation is probably crucial for Mg(2+) binding and, consequently, for the gamma-phosphate positioning of ATP.</text>
</comment>
<dbReference type="InterPro" id="IPR036615">
    <property type="entry name" value="Mur_ligase_C_dom_sf"/>
</dbReference>
<protein>
    <recommendedName>
        <fullName evidence="7">UDP-N-acetylmuramoyl-L-alanyl-D-glutamate--2,6-diaminopimelate ligase</fullName>
        <ecNumber evidence="7">6.3.2.13</ecNumber>
    </recommendedName>
    <alternativeName>
        <fullName evidence="7">Meso-A2pm-adding enzyme</fullName>
    </alternativeName>
    <alternativeName>
        <fullName evidence="7">Meso-diaminopimelate-adding enzyme</fullName>
    </alternativeName>
    <alternativeName>
        <fullName evidence="7">UDP-MurNAc-L-Ala-D-Glu:meso-diaminopimelate ligase</fullName>
    </alternativeName>
    <alternativeName>
        <fullName evidence="7">UDP-MurNAc-tripeptide synthetase</fullName>
    </alternativeName>
    <alternativeName>
        <fullName evidence="7">UDP-N-acetylmuramyl-tripeptide synthetase</fullName>
    </alternativeName>
</protein>
<reference evidence="12 13" key="1">
    <citation type="submission" date="2024-05" db="EMBL/GenBank/DDBJ databases">
        <title>Three bacterial strains, DH-69, EH-24, and ECK-19 isolated from coastal sediments.</title>
        <authorList>
            <person name="Ye Y.-Q."/>
            <person name="Du Z.-J."/>
        </authorList>
    </citation>
    <scope>NUCLEOTIDE SEQUENCE [LARGE SCALE GENOMIC DNA]</scope>
    <source>
        <strain evidence="12 13">ECK-19</strain>
    </source>
</reference>
<dbReference type="PANTHER" id="PTHR23135">
    <property type="entry name" value="MUR LIGASE FAMILY MEMBER"/>
    <property type="match status" value="1"/>
</dbReference>
<evidence type="ECO:0000256" key="5">
    <source>
        <dbReference type="ARBA" id="ARBA00023306"/>
    </source>
</evidence>
<evidence type="ECO:0000256" key="2">
    <source>
        <dbReference type="ARBA" id="ARBA00022618"/>
    </source>
</evidence>
<dbReference type="InterPro" id="IPR036565">
    <property type="entry name" value="Mur-like_cat_sf"/>
</dbReference>
<gene>
    <name evidence="7" type="primary">murE</name>
    <name evidence="12" type="ORF">ABFZ84_08215</name>
</gene>
<keyword evidence="13" id="KW-1185">Reference proteome</keyword>
<evidence type="ECO:0000256" key="6">
    <source>
        <dbReference type="ARBA" id="ARBA00023316"/>
    </source>
</evidence>
<feature type="binding site" evidence="7">
    <location>
        <position position="24"/>
    </location>
    <ligand>
        <name>UDP-N-acetyl-alpha-D-muramoyl-L-alanyl-D-glutamate</name>
        <dbReference type="ChEBI" id="CHEBI:83900"/>
    </ligand>
</feature>
<feature type="binding site" evidence="7">
    <location>
        <begin position="396"/>
        <end position="399"/>
    </location>
    <ligand>
        <name>meso-2,6-diaminopimelate</name>
        <dbReference type="ChEBI" id="CHEBI:57791"/>
    </ligand>
</feature>
<evidence type="ECO:0000256" key="4">
    <source>
        <dbReference type="ARBA" id="ARBA00022984"/>
    </source>
</evidence>
<dbReference type="Gene3D" id="3.40.1390.10">
    <property type="entry name" value="MurE/MurF, N-terminal domain"/>
    <property type="match status" value="1"/>
</dbReference>
<evidence type="ECO:0000256" key="3">
    <source>
        <dbReference type="ARBA" id="ARBA00022960"/>
    </source>
</evidence>
<comment type="caution">
    <text evidence="7">Lacks conserved residue(s) required for the propagation of feature annotation.</text>
</comment>
<evidence type="ECO:0000259" key="9">
    <source>
        <dbReference type="Pfam" id="PF01225"/>
    </source>
</evidence>
<evidence type="ECO:0000313" key="12">
    <source>
        <dbReference type="EMBL" id="MEX6633532.1"/>
    </source>
</evidence>
<dbReference type="PANTHER" id="PTHR23135:SF4">
    <property type="entry name" value="UDP-N-ACETYLMURAMOYL-L-ALANYL-D-GLUTAMATE--2,6-DIAMINOPIMELATE LIGASE MURE HOMOLOG, CHLOROPLASTIC"/>
    <property type="match status" value="1"/>
</dbReference>
<feature type="domain" description="Mur ligase C-terminal" evidence="10">
    <location>
        <begin position="323"/>
        <end position="446"/>
    </location>
</feature>
<keyword evidence="7" id="KW-0460">Magnesium</keyword>
<dbReference type="SUPFAM" id="SSF63418">
    <property type="entry name" value="MurE/MurF N-terminal domain"/>
    <property type="match status" value="1"/>
</dbReference>
<keyword evidence="7" id="KW-0547">Nucleotide-binding</keyword>
<evidence type="ECO:0000259" key="11">
    <source>
        <dbReference type="Pfam" id="PF08245"/>
    </source>
</evidence>
<keyword evidence="7" id="KW-0963">Cytoplasm</keyword>
<comment type="subcellular location">
    <subcellularLocation>
        <location evidence="7 8">Cytoplasm</location>
    </subcellularLocation>
</comment>
<proteinExistence type="inferred from homology"/>
<dbReference type="NCBIfam" id="TIGR01085">
    <property type="entry name" value="murE"/>
    <property type="match status" value="1"/>
</dbReference>
<dbReference type="Pfam" id="PF01225">
    <property type="entry name" value="Mur_ligase"/>
    <property type="match status" value="1"/>
</dbReference>
<feature type="binding site" evidence="7">
    <location>
        <position position="177"/>
    </location>
    <ligand>
        <name>UDP-N-acetyl-alpha-D-muramoyl-L-alanyl-D-glutamate</name>
        <dbReference type="ChEBI" id="CHEBI:83900"/>
    </ligand>
</feature>
<evidence type="ECO:0000256" key="8">
    <source>
        <dbReference type="RuleBase" id="RU004135"/>
    </source>
</evidence>
<dbReference type="InterPro" id="IPR035911">
    <property type="entry name" value="MurE/MurF_N"/>
</dbReference>
<feature type="modified residue" description="N6-carboxylysine" evidence="7">
    <location>
        <position position="209"/>
    </location>
</feature>
<dbReference type="GO" id="GO:0008765">
    <property type="term" value="F:UDP-N-acetylmuramoylalanyl-D-glutamate-2,6-diaminopimelate ligase activity"/>
    <property type="evidence" value="ECO:0007669"/>
    <property type="project" value="UniProtKB-EC"/>
</dbReference>
<accession>A0ABV3Z409</accession>
<organism evidence="12 13">
    <name type="scientific">Hyphococcus lacteus</name>
    <dbReference type="NCBI Taxonomy" id="3143536"/>
    <lineage>
        <taxon>Bacteria</taxon>
        <taxon>Pseudomonadati</taxon>
        <taxon>Pseudomonadota</taxon>
        <taxon>Alphaproteobacteria</taxon>
        <taxon>Parvularculales</taxon>
        <taxon>Parvularculaceae</taxon>
        <taxon>Hyphococcus</taxon>
    </lineage>
</organism>
<dbReference type="Pfam" id="PF08245">
    <property type="entry name" value="Mur_ligase_M"/>
    <property type="match status" value="1"/>
</dbReference>
<keyword evidence="7" id="KW-0067">ATP-binding</keyword>
<feature type="binding site" evidence="7">
    <location>
        <begin position="100"/>
        <end position="106"/>
    </location>
    <ligand>
        <name>ATP</name>
        <dbReference type="ChEBI" id="CHEBI:30616"/>
    </ligand>
</feature>
<keyword evidence="5 7" id="KW-0131">Cell cycle</keyword>
<dbReference type="InterPro" id="IPR004101">
    <property type="entry name" value="Mur_ligase_C"/>
</dbReference>
<dbReference type="Pfam" id="PF02875">
    <property type="entry name" value="Mur_ligase_C"/>
    <property type="match status" value="1"/>
</dbReference>
<feature type="binding site" evidence="7">
    <location>
        <position position="444"/>
    </location>
    <ligand>
        <name>meso-2,6-diaminopimelate</name>
        <dbReference type="ChEBI" id="CHEBI:57791"/>
    </ligand>
</feature>
<dbReference type="SUPFAM" id="SSF53244">
    <property type="entry name" value="MurD-like peptide ligases, peptide-binding domain"/>
    <property type="match status" value="1"/>
</dbReference>
<evidence type="ECO:0000313" key="13">
    <source>
        <dbReference type="Proteomes" id="UP001560685"/>
    </source>
</evidence>
<feature type="binding site" evidence="7">
    <location>
        <begin position="142"/>
        <end position="143"/>
    </location>
    <ligand>
        <name>UDP-N-acetyl-alpha-D-muramoyl-L-alanyl-D-glutamate</name>
        <dbReference type="ChEBI" id="CHEBI:83900"/>
    </ligand>
</feature>
<comment type="similarity">
    <text evidence="1 7">Belongs to the MurCDEF family. MurE subfamily.</text>
</comment>
<comment type="caution">
    <text evidence="12">The sequence shown here is derived from an EMBL/GenBank/DDBJ whole genome shotgun (WGS) entry which is preliminary data.</text>
</comment>
<dbReference type="EMBL" id="JBEHZE010000001">
    <property type="protein sequence ID" value="MEX6633532.1"/>
    <property type="molecule type" value="Genomic_DNA"/>
</dbReference>
<feature type="binding site" evidence="7">
    <location>
        <position position="372"/>
    </location>
    <ligand>
        <name>meso-2,6-diaminopimelate</name>
        <dbReference type="ChEBI" id="CHEBI:57791"/>
    </ligand>
</feature>
<name>A0ABV3Z409_9PROT</name>
<dbReference type="RefSeq" id="WP_369313503.1">
    <property type="nucleotide sequence ID" value="NZ_JBEHZE010000001.1"/>
</dbReference>
<feature type="binding site" evidence="7">
    <location>
        <position position="169"/>
    </location>
    <ligand>
        <name>UDP-N-acetyl-alpha-D-muramoyl-L-alanyl-D-glutamate</name>
        <dbReference type="ChEBI" id="CHEBI:83900"/>
    </ligand>
</feature>
<feature type="binding site" evidence="7">
    <location>
        <position position="448"/>
    </location>
    <ligand>
        <name>meso-2,6-diaminopimelate</name>
        <dbReference type="ChEBI" id="CHEBI:57791"/>
    </ligand>
</feature>
<dbReference type="HAMAP" id="MF_00208">
    <property type="entry name" value="MurE"/>
    <property type="match status" value="1"/>
</dbReference>
<evidence type="ECO:0000256" key="7">
    <source>
        <dbReference type="HAMAP-Rule" id="MF_00208"/>
    </source>
</evidence>
<dbReference type="SUPFAM" id="SSF53623">
    <property type="entry name" value="MurD-like peptide ligases, catalytic domain"/>
    <property type="match status" value="1"/>
</dbReference>
<comment type="pathway">
    <text evidence="7 8">Cell wall biogenesis; peptidoglycan biosynthesis.</text>
</comment>
<keyword evidence="6 7" id="KW-0961">Cell wall biogenesis/degradation</keyword>
<evidence type="ECO:0000256" key="1">
    <source>
        <dbReference type="ARBA" id="ARBA00005898"/>
    </source>
</evidence>
<keyword evidence="2 7" id="KW-0132">Cell division</keyword>
<evidence type="ECO:0000259" key="10">
    <source>
        <dbReference type="Pfam" id="PF02875"/>
    </source>
</evidence>
<feature type="short sequence motif" description="Meso-diaminopimelate recognition motif" evidence="7">
    <location>
        <begin position="396"/>
        <end position="399"/>
    </location>
</feature>
<dbReference type="InterPro" id="IPR013221">
    <property type="entry name" value="Mur_ligase_cen"/>
</dbReference>
<dbReference type="InterPro" id="IPR005761">
    <property type="entry name" value="UDP-N-AcMur-Glu-dNH2Pim_ligase"/>
</dbReference>
<feature type="binding site" evidence="7">
    <location>
        <position position="175"/>
    </location>
    <ligand>
        <name>UDP-N-acetyl-alpha-D-muramoyl-L-alanyl-D-glutamate</name>
        <dbReference type="ChEBI" id="CHEBI:83900"/>
    </ligand>
</feature>
<dbReference type="Gene3D" id="3.40.1190.10">
    <property type="entry name" value="Mur-like, catalytic domain"/>
    <property type="match status" value="1"/>
</dbReference>
<keyword evidence="4 7" id="KW-0573">Peptidoglycan synthesis</keyword>
<feature type="domain" description="Mur ligase central" evidence="11">
    <location>
        <begin position="98"/>
        <end position="300"/>
    </location>
</feature>
<dbReference type="EC" id="6.3.2.13" evidence="7"/>
<comment type="catalytic activity">
    <reaction evidence="7">
        <text>UDP-N-acetyl-alpha-D-muramoyl-L-alanyl-D-glutamate + meso-2,6-diaminopimelate + ATP = UDP-N-acetyl-alpha-D-muramoyl-L-alanyl-gamma-D-glutamyl-meso-2,6-diaminopimelate + ADP + phosphate + H(+)</text>
        <dbReference type="Rhea" id="RHEA:23676"/>
        <dbReference type="ChEBI" id="CHEBI:15378"/>
        <dbReference type="ChEBI" id="CHEBI:30616"/>
        <dbReference type="ChEBI" id="CHEBI:43474"/>
        <dbReference type="ChEBI" id="CHEBI:57791"/>
        <dbReference type="ChEBI" id="CHEBI:83900"/>
        <dbReference type="ChEBI" id="CHEBI:83905"/>
        <dbReference type="ChEBI" id="CHEBI:456216"/>
        <dbReference type="EC" id="6.3.2.13"/>
    </reaction>
</comment>
<dbReference type="Proteomes" id="UP001560685">
    <property type="component" value="Unassembled WGS sequence"/>
</dbReference>
<sequence>MRLSELSYDAFTPDPNIVGISADSREIGPGFLFAALPGVVADGASFIPQAEENGAAAILAMPGVKTSVPTIHDANPRRRLAQLAARFYARQPEIIAGITGTNGKTSTALFTSQIWARLGKDAASLGTLGAQSKAFSRPLLHTTPDPVKLHETLDAMTRLGVTHLAMEVSSHGLAQARADAVEFSVAAFTNITQDHLDYHENFDDYFSAKARLFDTLLKSSGTVVINMDGEGAEKISEIARARSLPTVKTGVNGRDIKLLQCTPHLNGLVLDIEIRGKQYNIDIPLIGGFQAENVLLAAGIAIASGARIDEVVPALEQIKGARGRMEQAAEVAGAGIFVDYAHTPDAVATALQAIRPHAERRVIAIIGAGGDRDKSKRPLMGSAAGEFADVVIVTDDNPRSEDPSAIRADVIKGCPDAQEIGDREQAIATGVAALKEGDVLLIMGKGHETGQKVGENLLPFDDTEVAQSAVANRLKELGR</sequence>